<evidence type="ECO:0000313" key="3">
    <source>
        <dbReference type="Proteomes" id="UP000054097"/>
    </source>
</evidence>
<name>A0A0C3ASQ8_SERVB</name>
<feature type="region of interest" description="Disordered" evidence="1">
    <location>
        <begin position="1"/>
        <end position="28"/>
    </location>
</feature>
<organism evidence="2 3">
    <name type="scientific">Serendipita vermifera MAFF 305830</name>
    <dbReference type="NCBI Taxonomy" id="933852"/>
    <lineage>
        <taxon>Eukaryota</taxon>
        <taxon>Fungi</taxon>
        <taxon>Dikarya</taxon>
        <taxon>Basidiomycota</taxon>
        <taxon>Agaricomycotina</taxon>
        <taxon>Agaricomycetes</taxon>
        <taxon>Sebacinales</taxon>
        <taxon>Serendipitaceae</taxon>
        <taxon>Serendipita</taxon>
    </lineage>
</organism>
<dbReference type="Gene3D" id="1.20.1280.50">
    <property type="match status" value="1"/>
</dbReference>
<feature type="non-terminal residue" evidence="2">
    <location>
        <position position="185"/>
    </location>
</feature>
<gene>
    <name evidence="2" type="ORF">M408DRAFT_28784</name>
</gene>
<keyword evidence="3" id="KW-1185">Reference proteome</keyword>
<dbReference type="EMBL" id="KN824358">
    <property type="protein sequence ID" value="KIM22316.1"/>
    <property type="molecule type" value="Genomic_DNA"/>
</dbReference>
<sequence length="185" mass="21581">MFTLSRPTMNHGFVPVPSFPDPNAQQNRVPSSTEMITLKQMSKSNERVTRIFNQELEQLRISYECVHKRYIKQQLEIEATQSELHRIRSLISITEAQRALREAEQRDLLALIHPIRRCPDDILREIFELTICDIAFWSDALKKSVDLSSVCQKWRLAAIGTPSLWTKISFNLKNEPEVLEHQQHT</sequence>
<reference evidence="2 3" key="1">
    <citation type="submission" date="2014-04" db="EMBL/GenBank/DDBJ databases">
        <authorList>
            <consortium name="DOE Joint Genome Institute"/>
            <person name="Kuo A."/>
            <person name="Zuccaro A."/>
            <person name="Kohler A."/>
            <person name="Nagy L.G."/>
            <person name="Floudas D."/>
            <person name="Copeland A."/>
            <person name="Barry K.W."/>
            <person name="Cichocki N."/>
            <person name="Veneault-Fourrey C."/>
            <person name="LaButti K."/>
            <person name="Lindquist E.A."/>
            <person name="Lipzen A."/>
            <person name="Lundell T."/>
            <person name="Morin E."/>
            <person name="Murat C."/>
            <person name="Sun H."/>
            <person name="Tunlid A."/>
            <person name="Henrissat B."/>
            <person name="Grigoriev I.V."/>
            <person name="Hibbett D.S."/>
            <person name="Martin F."/>
            <person name="Nordberg H.P."/>
            <person name="Cantor M.N."/>
            <person name="Hua S.X."/>
        </authorList>
    </citation>
    <scope>NUCLEOTIDE SEQUENCE [LARGE SCALE GENOMIC DNA]</scope>
    <source>
        <strain evidence="2 3">MAFF 305830</strain>
    </source>
</reference>
<protein>
    <submittedName>
        <fullName evidence="2">Uncharacterized protein</fullName>
    </submittedName>
</protein>
<dbReference type="STRING" id="933852.A0A0C3ASQ8"/>
<evidence type="ECO:0000256" key="1">
    <source>
        <dbReference type="SAM" id="MobiDB-lite"/>
    </source>
</evidence>
<proteinExistence type="predicted"/>
<dbReference type="Proteomes" id="UP000054097">
    <property type="component" value="Unassembled WGS sequence"/>
</dbReference>
<dbReference type="HOGENOM" id="CLU_119667_0_0_1"/>
<reference evidence="3" key="2">
    <citation type="submission" date="2015-01" db="EMBL/GenBank/DDBJ databases">
        <title>Evolutionary Origins and Diversification of the Mycorrhizal Mutualists.</title>
        <authorList>
            <consortium name="DOE Joint Genome Institute"/>
            <consortium name="Mycorrhizal Genomics Consortium"/>
            <person name="Kohler A."/>
            <person name="Kuo A."/>
            <person name="Nagy L.G."/>
            <person name="Floudas D."/>
            <person name="Copeland A."/>
            <person name="Barry K.W."/>
            <person name="Cichocki N."/>
            <person name="Veneault-Fourrey C."/>
            <person name="LaButti K."/>
            <person name="Lindquist E.A."/>
            <person name="Lipzen A."/>
            <person name="Lundell T."/>
            <person name="Morin E."/>
            <person name="Murat C."/>
            <person name="Riley R."/>
            <person name="Ohm R."/>
            <person name="Sun H."/>
            <person name="Tunlid A."/>
            <person name="Henrissat B."/>
            <person name="Grigoriev I.V."/>
            <person name="Hibbett D.S."/>
            <person name="Martin F."/>
        </authorList>
    </citation>
    <scope>NUCLEOTIDE SEQUENCE [LARGE SCALE GENOMIC DNA]</scope>
    <source>
        <strain evidence="3">MAFF 305830</strain>
    </source>
</reference>
<accession>A0A0C3ASQ8</accession>
<dbReference type="AlphaFoldDB" id="A0A0C3ASQ8"/>
<evidence type="ECO:0000313" key="2">
    <source>
        <dbReference type="EMBL" id="KIM22316.1"/>
    </source>
</evidence>
<dbReference type="OrthoDB" id="3365698at2759"/>